<evidence type="ECO:0000259" key="8">
    <source>
        <dbReference type="PROSITE" id="PS50835"/>
    </source>
</evidence>
<dbReference type="PROSITE" id="PS00138">
    <property type="entry name" value="SUBTILASE_SER"/>
    <property type="match status" value="1"/>
</dbReference>
<feature type="domain" description="Ig-like" evidence="8">
    <location>
        <begin position="1292"/>
        <end position="1379"/>
    </location>
</feature>
<feature type="signal peptide" evidence="7">
    <location>
        <begin position="1"/>
        <end position="25"/>
    </location>
</feature>
<evidence type="ECO:0000313" key="10">
    <source>
        <dbReference type="Proteomes" id="UP000481517"/>
    </source>
</evidence>
<accession>A0A6S6WNW7</accession>
<dbReference type="SUPFAM" id="SSF52025">
    <property type="entry name" value="PA domain"/>
    <property type="match status" value="1"/>
</dbReference>
<evidence type="ECO:0000256" key="2">
    <source>
        <dbReference type="ARBA" id="ARBA00022801"/>
    </source>
</evidence>
<dbReference type="CDD" id="cd07474">
    <property type="entry name" value="Peptidases_S8_subtilisin_Vpr-like"/>
    <property type="match status" value="1"/>
</dbReference>
<feature type="compositionally biased region" description="Polar residues" evidence="6">
    <location>
        <begin position="549"/>
        <end position="562"/>
    </location>
</feature>
<keyword evidence="2 5" id="KW-0378">Hydrolase</keyword>
<feature type="active site" description="Charge relay system" evidence="4 5">
    <location>
        <position position="212"/>
    </location>
</feature>
<feature type="region of interest" description="Disordered" evidence="6">
    <location>
        <begin position="1303"/>
        <end position="1325"/>
    </location>
</feature>
<keyword evidence="1 5" id="KW-0645">Protease</keyword>
<dbReference type="PROSITE" id="PS51892">
    <property type="entry name" value="SUBTILASE"/>
    <property type="match status" value="1"/>
</dbReference>
<dbReference type="InterPro" id="IPR022398">
    <property type="entry name" value="Peptidase_S8_His-AS"/>
</dbReference>
<dbReference type="InterPro" id="IPR013783">
    <property type="entry name" value="Ig-like_fold"/>
</dbReference>
<dbReference type="PANTHER" id="PTHR10795">
    <property type="entry name" value="PROPROTEIN CONVERTASE SUBTILISIN/KEXIN"/>
    <property type="match status" value="1"/>
</dbReference>
<keyword evidence="3 5" id="KW-0720">Serine protease</keyword>
<dbReference type="InterPro" id="IPR022409">
    <property type="entry name" value="PKD/Chitinase_dom"/>
</dbReference>
<proteinExistence type="inferred from homology"/>
<evidence type="ECO:0000256" key="7">
    <source>
        <dbReference type="SAM" id="SignalP"/>
    </source>
</evidence>
<dbReference type="InterPro" id="IPR007110">
    <property type="entry name" value="Ig-like_dom"/>
</dbReference>
<dbReference type="RefSeq" id="WP_173920643.1">
    <property type="nucleotide sequence ID" value="NZ_CADCXY010000003.1"/>
</dbReference>
<dbReference type="InterPro" id="IPR036852">
    <property type="entry name" value="Peptidase_S8/S53_dom_sf"/>
</dbReference>
<dbReference type="Gene3D" id="2.60.40.2810">
    <property type="match status" value="1"/>
</dbReference>
<dbReference type="GO" id="GO:0004252">
    <property type="term" value="F:serine-type endopeptidase activity"/>
    <property type="evidence" value="ECO:0007669"/>
    <property type="project" value="UniProtKB-UniRule"/>
</dbReference>
<evidence type="ECO:0000256" key="5">
    <source>
        <dbReference type="PROSITE-ProRule" id="PRU01240"/>
    </source>
</evidence>
<keyword evidence="10" id="KW-1185">Reference proteome</keyword>
<dbReference type="InterPro" id="IPR000209">
    <property type="entry name" value="Peptidase_S8/S53_dom"/>
</dbReference>
<dbReference type="Pfam" id="PF22352">
    <property type="entry name" value="K319L-like_PKD"/>
    <property type="match status" value="2"/>
</dbReference>
<dbReference type="InterPro" id="IPR017312">
    <property type="entry name" value="Subtilisin_Alteromonadales"/>
</dbReference>
<dbReference type="SUPFAM" id="SSF49299">
    <property type="entry name" value="PKD domain"/>
    <property type="match status" value="1"/>
</dbReference>
<reference evidence="9 10" key="1">
    <citation type="submission" date="2020-02" db="EMBL/GenBank/DDBJ databases">
        <authorList>
            <person name="Rodrigo-Torres L."/>
            <person name="Arahal R. D."/>
            <person name="Lucena T."/>
        </authorList>
    </citation>
    <scope>NUCLEOTIDE SEQUENCE [LARGE SCALE GENOMIC DNA]</scope>
    <source>
        <strain evidence="9 10">CECT 9734</strain>
    </source>
</reference>
<protein>
    <submittedName>
        <fullName evidence="9">Minor extracellular protease vpr</fullName>
        <ecNumber evidence="9">3.4.21.-</ecNumber>
    </submittedName>
</protein>
<feature type="active site" description="Charge relay system" evidence="4 5">
    <location>
        <position position="592"/>
    </location>
</feature>
<feature type="chain" id="PRO_5028938574" evidence="7">
    <location>
        <begin position="26"/>
        <end position="1421"/>
    </location>
</feature>
<dbReference type="PROSITE" id="PS00137">
    <property type="entry name" value="SUBTILASE_HIS"/>
    <property type="match status" value="1"/>
</dbReference>
<dbReference type="CDD" id="cd04818">
    <property type="entry name" value="PA_subtilisin_1"/>
    <property type="match status" value="1"/>
</dbReference>
<gene>
    <name evidence="9" type="primary">vpr</name>
    <name evidence="9" type="ORF">PSI9734_01673</name>
</gene>
<evidence type="ECO:0000256" key="1">
    <source>
        <dbReference type="ARBA" id="ARBA00022670"/>
    </source>
</evidence>
<dbReference type="Gene3D" id="3.40.50.200">
    <property type="entry name" value="Peptidase S8/S53 domain"/>
    <property type="match status" value="1"/>
</dbReference>
<dbReference type="InterPro" id="IPR034213">
    <property type="entry name" value="S8_Vpr-like"/>
</dbReference>
<feature type="region of interest" description="Disordered" evidence="6">
    <location>
        <begin position="821"/>
        <end position="846"/>
    </location>
</feature>
<dbReference type="Proteomes" id="UP000481517">
    <property type="component" value="Unassembled WGS sequence"/>
</dbReference>
<dbReference type="Gene3D" id="2.60.40.10">
    <property type="entry name" value="Immunoglobulins"/>
    <property type="match status" value="2"/>
</dbReference>
<dbReference type="InterPro" id="IPR023828">
    <property type="entry name" value="Peptidase_S8_Ser-AS"/>
</dbReference>
<dbReference type="Pfam" id="PF17963">
    <property type="entry name" value="Big_9"/>
    <property type="match status" value="1"/>
</dbReference>
<keyword evidence="7" id="KW-0732">Signal</keyword>
<evidence type="ECO:0000256" key="6">
    <source>
        <dbReference type="SAM" id="MobiDB-lite"/>
    </source>
</evidence>
<dbReference type="InterPro" id="IPR015500">
    <property type="entry name" value="Peptidase_S8_subtilisin-rel"/>
</dbReference>
<dbReference type="InterPro" id="IPR003137">
    <property type="entry name" value="PA_domain"/>
</dbReference>
<feature type="active site" description="Charge relay system" evidence="4 5">
    <location>
        <position position="276"/>
    </location>
</feature>
<dbReference type="EC" id="3.4.21.-" evidence="9"/>
<organism evidence="9 10">
    <name type="scientific">Pseudidiomarina piscicola</name>
    <dbReference type="NCBI Taxonomy" id="2614830"/>
    <lineage>
        <taxon>Bacteria</taxon>
        <taxon>Pseudomonadati</taxon>
        <taxon>Pseudomonadota</taxon>
        <taxon>Gammaproteobacteria</taxon>
        <taxon>Alteromonadales</taxon>
        <taxon>Idiomarinaceae</taxon>
        <taxon>Pseudidiomarina</taxon>
    </lineage>
</organism>
<name>A0A6S6WNW7_9GAMM</name>
<evidence type="ECO:0000313" key="9">
    <source>
        <dbReference type="EMBL" id="CAB0151261.1"/>
    </source>
</evidence>
<dbReference type="SMART" id="SM00089">
    <property type="entry name" value="PKD"/>
    <property type="match status" value="2"/>
</dbReference>
<dbReference type="GO" id="GO:0006508">
    <property type="term" value="P:proteolysis"/>
    <property type="evidence" value="ECO:0007669"/>
    <property type="project" value="UniProtKB-KW"/>
</dbReference>
<feature type="region of interest" description="Disordered" evidence="6">
    <location>
        <begin position="549"/>
        <end position="568"/>
    </location>
</feature>
<evidence type="ECO:0000256" key="4">
    <source>
        <dbReference type="PIRSR" id="PIRSR615500-1"/>
    </source>
</evidence>
<dbReference type="InterPro" id="IPR035986">
    <property type="entry name" value="PKD_dom_sf"/>
</dbReference>
<dbReference type="Pfam" id="PF00082">
    <property type="entry name" value="Peptidase_S8"/>
    <property type="match status" value="1"/>
</dbReference>
<dbReference type="Pfam" id="PF02225">
    <property type="entry name" value="PA"/>
    <property type="match status" value="1"/>
</dbReference>
<dbReference type="InterPro" id="IPR046450">
    <property type="entry name" value="PA_dom_sf"/>
</dbReference>
<evidence type="ECO:0000256" key="3">
    <source>
        <dbReference type="ARBA" id="ARBA00022825"/>
    </source>
</evidence>
<dbReference type="Gene3D" id="3.50.30.30">
    <property type="match status" value="1"/>
</dbReference>
<comment type="similarity">
    <text evidence="5">Belongs to the peptidase S8 family.</text>
</comment>
<dbReference type="InterPro" id="IPR045051">
    <property type="entry name" value="SBT"/>
</dbReference>
<dbReference type="PIRSF" id="PIRSF037898">
    <property type="entry name" value="Subtilisin_rel_Sputw3181_3341"/>
    <property type="match status" value="1"/>
</dbReference>
<dbReference type="SUPFAM" id="SSF52743">
    <property type="entry name" value="Subtilisin-like"/>
    <property type="match status" value="1"/>
</dbReference>
<sequence length="1421" mass="147490">MNDVSKVMRPAVVALAVLSSLTATAATAQQLQVKTMQSPELIQQHSVDKKSKLGQRMVKRYDVTRFIVELNEPAAAVYKGGIAGFAPTSPVATKNQRMQLSSQPVQSYQQHLLSQQNEVLRGLKARVGQLEAKHHLTLTFNGMVVEMPGAMDDQQALIAELEQVPGVKRVYEDKKYYASTPTSVDLVQAPQLWSDLGGQANAGSGIKIAIIDGGIDYDHPLFADSGDNTAVRPTKADYCTTTPDFCNGKIVAARWYEPVGEVHPDETETPADHNGHGTHVAGTAAGNPGSITMNGVALNLTGVAPGAYLMVYKALFSGPDGRGSGSSSQLLPALEDAVADGADVINNSWGGGPGGDPADSPYRSAFVAAREAGVLTVTAAGNDGPGDRTIGCPACVEDGLTVASSQHGREISPSVSAAGLPDVTAVIGSGDFSITADITGSLALASNAGDNIACSAFPADTFDNQIVLVQRGTCSFEQKATNVQDAGAKAMIVYNNEAGILNMSMNATTLPSVMITQQAGNAIVAEWSSASTATINAPQQTINEDLQDSMSSFSSRGPNGDSSFLKPDITAPGSNILAPVPDDAVGQMSGTSMASPHVAGAAALLLDHRGDLTPEQLKSVLMTSVDAGVRDDDLVTSASPFDRGAGRMNVRAAADSFVVVDKPSMANNACSLGCSFTRTFTNTGDTDVSFEVAFAPENTALTAVIDTPVFNLAAGESKSISFDLDSRWLPDGWAFADVILTSSASSHPTMRLPVAIYASSSDNEAIVTVAHTEGTVELGTPFSINTRGALGSTDEPVTIDIQLPTGATLVDGSLSFNENRASATSKGAADDGGSISWSGSQNDEADTENMADASTEFFAGQTIEDLTGQPPGQSVCTDGCDDDIFTFPIDDLGGITLDGVNYDVITISTNGIIAAGDNAPAMSGTASNQPIPDESRPVAFWAPFWTDLEMGPSAGGGQINYAVLGDGTTDYLVMEFESVRQWNDDSGDRYTFSVWFELGSDNVYFNYIDVPASMPANLRSSLTIGAQAAADALGNIGIEHVHNFGTNYPSNGDLLQPQLARGERASVDVSFDLTVDTIADAPNRAVETTRDDAVNIDLSAEFAAPGRDLLTLATVSSGSASYSAALPQEIVADGDVVVEVVDSPTNGSVELLANNTMRYVPNANYVGTDSFTYRGVDDGGQSTSTGTVTVTVVNNPPTVVVVPVAGPQPADTLVELDASGSSDPDGDTLTYAWQQLEGPSVEIADSDKAVASIVVPALEQSAEAQFEVTVSDGAQSATATVSVSFRGANVAPNASANSALTRVPSGQDVTLSGESSGDPDGDTLSYSWTQTAGPSVSLSSTSEVTATFTAPNVSAETDLTFELTVSDGSLEDSDEVTITVYAVDSGDGDDGGSGDTSSGSFGAWLALLALPLVWLRRRTQR</sequence>
<dbReference type="EMBL" id="CADCXY010000003">
    <property type="protein sequence ID" value="CAB0151261.1"/>
    <property type="molecule type" value="Genomic_DNA"/>
</dbReference>
<dbReference type="PROSITE" id="PS50835">
    <property type="entry name" value="IG_LIKE"/>
    <property type="match status" value="1"/>
</dbReference>
<dbReference type="PRINTS" id="PR00723">
    <property type="entry name" value="SUBTILISIN"/>
</dbReference>